<comment type="caution">
    <text evidence="5">The sequence shown here is derived from an EMBL/GenBank/DDBJ whole genome shotgun (WGS) entry which is preliminary data.</text>
</comment>
<keyword evidence="3" id="KW-0804">Transcription</keyword>
<name>A0ABP9SB30_9ACTN</name>
<dbReference type="InterPro" id="IPR000843">
    <property type="entry name" value="HTH_LacI"/>
</dbReference>
<feature type="domain" description="HTH lacI-type" evidence="4">
    <location>
        <begin position="5"/>
        <end position="59"/>
    </location>
</feature>
<dbReference type="GO" id="GO:0003677">
    <property type="term" value="F:DNA binding"/>
    <property type="evidence" value="ECO:0007669"/>
    <property type="project" value="UniProtKB-KW"/>
</dbReference>
<dbReference type="InterPro" id="IPR046335">
    <property type="entry name" value="LacI/GalR-like_sensor"/>
</dbReference>
<protein>
    <submittedName>
        <fullName evidence="5">LacI family DNA-binding transcriptional regulator</fullName>
    </submittedName>
</protein>
<dbReference type="PROSITE" id="PS50932">
    <property type="entry name" value="HTH_LACI_2"/>
    <property type="match status" value="1"/>
</dbReference>
<evidence type="ECO:0000256" key="2">
    <source>
        <dbReference type="ARBA" id="ARBA00023125"/>
    </source>
</evidence>
<proteinExistence type="predicted"/>
<dbReference type="SUPFAM" id="SSF47413">
    <property type="entry name" value="lambda repressor-like DNA-binding domains"/>
    <property type="match status" value="1"/>
</dbReference>
<dbReference type="CDD" id="cd06267">
    <property type="entry name" value="PBP1_LacI_sugar_binding-like"/>
    <property type="match status" value="1"/>
</dbReference>
<dbReference type="RefSeq" id="WP_345634584.1">
    <property type="nucleotide sequence ID" value="NZ_BAABJQ010000019.1"/>
</dbReference>
<dbReference type="CDD" id="cd01392">
    <property type="entry name" value="HTH_LacI"/>
    <property type="match status" value="1"/>
</dbReference>
<dbReference type="InterPro" id="IPR028082">
    <property type="entry name" value="Peripla_BP_I"/>
</dbReference>
<gene>
    <name evidence="5" type="ORF">GCM10023322_56240</name>
</gene>
<evidence type="ECO:0000256" key="1">
    <source>
        <dbReference type="ARBA" id="ARBA00023015"/>
    </source>
</evidence>
<evidence type="ECO:0000259" key="4">
    <source>
        <dbReference type="PROSITE" id="PS50932"/>
    </source>
</evidence>
<evidence type="ECO:0000313" key="5">
    <source>
        <dbReference type="EMBL" id="GAA5193681.1"/>
    </source>
</evidence>
<dbReference type="PANTHER" id="PTHR30146:SF109">
    <property type="entry name" value="HTH-TYPE TRANSCRIPTIONAL REGULATOR GALS"/>
    <property type="match status" value="1"/>
</dbReference>
<organism evidence="5 6">
    <name type="scientific">Rugosimonospora acidiphila</name>
    <dbReference type="NCBI Taxonomy" id="556531"/>
    <lineage>
        <taxon>Bacteria</taxon>
        <taxon>Bacillati</taxon>
        <taxon>Actinomycetota</taxon>
        <taxon>Actinomycetes</taxon>
        <taxon>Micromonosporales</taxon>
        <taxon>Micromonosporaceae</taxon>
        <taxon>Rugosimonospora</taxon>
    </lineage>
</organism>
<dbReference type="SUPFAM" id="SSF53822">
    <property type="entry name" value="Periplasmic binding protein-like I"/>
    <property type="match status" value="1"/>
</dbReference>
<keyword evidence="6" id="KW-1185">Reference proteome</keyword>
<dbReference type="PANTHER" id="PTHR30146">
    <property type="entry name" value="LACI-RELATED TRANSCRIPTIONAL REPRESSOR"/>
    <property type="match status" value="1"/>
</dbReference>
<dbReference type="Pfam" id="PF13377">
    <property type="entry name" value="Peripla_BP_3"/>
    <property type="match status" value="1"/>
</dbReference>
<accession>A0ABP9SB30</accession>
<dbReference type="Proteomes" id="UP001501570">
    <property type="component" value="Unassembled WGS sequence"/>
</dbReference>
<dbReference type="InterPro" id="IPR010982">
    <property type="entry name" value="Lambda_DNA-bd_dom_sf"/>
</dbReference>
<evidence type="ECO:0000256" key="3">
    <source>
        <dbReference type="ARBA" id="ARBA00023163"/>
    </source>
</evidence>
<dbReference type="Gene3D" id="1.10.260.40">
    <property type="entry name" value="lambda repressor-like DNA-binding domains"/>
    <property type="match status" value="1"/>
</dbReference>
<dbReference type="Pfam" id="PF00356">
    <property type="entry name" value="LacI"/>
    <property type="match status" value="1"/>
</dbReference>
<evidence type="ECO:0000313" key="6">
    <source>
        <dbReference type="Proteomes" id="UP001501570"/>
    </source>
</evidence>
<reference evidence="6" key="1">
    <citation type="journal article" date="2019" name="Int. J. Syst. Evol. Microbiol.">
        <title>The Global Catalogue of Microorganisms (GCM) 10K type strain sequencing project: providing services to taxonomists for standard genome sequencing and annotation.</title>
        <authorList>
            <consortium name="The Broad Institute Genomics Platform"/>
            <consortium name="The Broad Institute Genome Sequencing Center for Infectious Disease"/>
            <person name="Wu L."/>
            <person name="Ma J."/>
        </authorList>
    </citation>
    <scope>NUCLEOTIDE SEQUENCE [LARGE SCALE GENOMIC DNA]</scope>
    <source>
        <strain evidence="6">JCM 18304</strain>
    </source>
</reference>
<dbReference type="Gene3D" id="3.40.50.2300">
    <property type="match status" value="2"/>
</dbReference>
<dbReference type="SMART" id="SM00354">
    <property type="entry name" value="HTH_LACI"/>
    <property type="match status" value="1"/>
</dbReference>
<dbReference type="EMBL" id="BAABJQ010000019">
    <property type="protein sequence ID" value="GAA5193681.1"/>
    <property type="molecule type" value="Genomic_DNA"/>
</dbReference>
<sequence>MADPVTIYDVAARAGVSISTVSQTINRPGRVNPRTRDRVLRVIEELEYVPKAAAVSHARRGVGRIGVLAPFTPYDSYRRRLMGVLAESNGASWDVVVYDHESAAASMSPLLRTLPATGRLDGLLIMGLPLDDALADNLLTRGLPTVLVDSSRAEFSTVNIDDDEGGSMAARHLLERGHRSFAFVQEPQESFAFLSQGQRRNRGFRRAVADAGGDPDAVHTVLTSNDIAGSREALHEVLARRPRPTAVFAHHDVLAAGLLLECRRRGVRVPDDLAVVGFDDGSVAETAGLTTVRQPFEESGRLGTRLLRDAVRGAAEPIQRIVLGLELVVREST</sequence>
<keyword evidence="1" id="KW-0805">Transcription regulation</keyword>
<keyword evidence="2 5" id="KW-0238">DNA-binding</keyword>